<dbReference type="FunFam" id="3.40.33.10:FF:000001">
    <property type="entry name" value="Cysteine-rich secretory protein LCCL domain containing 1"/>
    <property type="match status" value="1"/>
</dbReference>
<dbReference type="PANTHER" id="PTHR31331">
    <property type="entry name" value="LCCL DOMAIN PROTEIN (AFU_ORTHOLOGUE AFUA_5G08630)"/>
    <property type="match status" value="1"/>
</dbReference>
<sequence length="449" mass="50143">MSCVLKGVVPLGLVLLVCGAQGFFLPNVTHLEKMLSKYQQDRPHSRVRRAIPRADKEEILMLHNKLRGQVYPPASNMEHMTWDDELERSAAAWAQECIWEHGPTSLLVSIGQNLAVHWGRYRSPGFHVQSWYDEVKDYTYPSPDECKPWCPERCSGAMCTHYTQIVWATTNKVGCAVNTCQRMNVWGEVWENAVYLVCNYSPKGNWIGEAPYKNGRPCSECPPSYGGGCRSNLCYRAQVVKCDTKLKDKCKGSTCNRYQCPAGCLNSKAKIFGTLFYESASSICRAAIHYGILDDKGGLVDVTRNGKVPFFVKSERNGVESLSKYKSSSSFTVSKVKVQDLDCYTTVAQLCPFVKTGTHCPRVRCSAYCKDEPSYWAPVFGSNIYADTSSICKAAVHAGVIRNESGGYVDVMPVDKKKIYVGSLRNGVQSESLRTPRDGKAFRIFAVRP</sequence>
<keyword evidence="3" id="KW-0732">Signal</keyword>
<proteinExistence type="predicted"/>
<dbReference type="Pfam" id="PF00188">
    <property type="entry name" value="CAP"/>
    <property type="match status" value="1"/>
</dbReference>
<dbReference type="AlphaFoldDB" id="A0A9L0SUK3"/>
<dbReference type="SUPFAM" id="SSF55797">
    <property type="entry name" value="PR-1-like"/>
    <property type="match status" value="1"/>
</dbReference>
<dbReference type="InterPro" id="IPR001283">
    <property type="entry name" value="CRISP-related"/>
</dbReference>
<dbReference type="FunFam" id="2.170.130.20:FF:000001">
    <property type="entry name" value="Cysteine-rich secretory protein LCCL domain-containing 1"/>
    <property type="match status" value="2"/>
</dbReference>
<dbReference type="PRINTS" id="PR00837">
    <property type="entry name" value="V5TPXLIKE"/>
</dbReference>
<dbReference type="InterPro" id="IPR051957">
    <property type="entry name" value="CRISP-LCCL_domain"/>
</dbReference>
<keyword evidence="5" id="KW-1015">Disulfide bond</keyword>
<accession>A0A9L0SUK3</accession>
<dbReference type="Pfam" id="PF03815">
    <property type="entry name" value="LCCL"/>
    <property type="match status" value="2"/>
</dbReference>
<evidence type="ECO:0000256" key="1">
    <source>
        <dbReference type="ARBA" id="ARBA00004613"/>
    </source>
</evidence>
<keyword evidence="8" id="KW-1185">Reference proteome</keyword>
<dbReference type="GO" id="GO:0005576">
    <property type="term" value="C:extracellular region"/>
    <property type="evidence" value="ECO:0007669"/>
    <property type="project" value="UniProtKB-SubCell"/>
</dbReference>
<dbReference type="SMART" id="SM00198">
    <property type="entry name" value="SCP"/>
    <property type="match status" value="1"/>
</dbReference>
<dbReference type="Gene3D" id="3.40.33.10">
    <property type="entry name" value="CAP"/>
    <property type="match status" value="1"/>
</dbReference>
<dbReference type="Gene3D" id="2.170.130.20">
    <property type="entry name" value="LCCL-like domain"/>
    <property type="match status" value="2"/>
</dbReference>
<dbReference type="InterPro" id="IPR004043">
    <property type="entry name" value="LCCL"/>
</dbReference>
<feature type="domain" description="LCCL" evidence="6">
    <location>
        <begin position="337"/>
        <end position="430"/>
    </location>
</feature>
<reference evidence="7" key="3">
    <citation type="submission" date="2025-09" db="UniProtKB">
        <authorList>
            <consortium name="Ensembl"/>
        </authorList>
    </citation>
    <scope>IDENTIFICATION</scope>
    <source>
        <strain evidence="7">Thoroughbred</strain>
    </source>
</reference>
<evidence type="ECO:0000313" key="7">
    <source>
        <dbReference type="Ensembl" id="ENSECAP00000077928.1"/>
    </source>
</evidence>
<reference evidence="7" key="2">
    <citation type="submission" date="2025-08" db="UniProtKB">
        <authorList>
            <consortium name="Ensembl"/>
        </authorList>
    </citation>
    <scope>IDENTIFICATION</scope>
    <source>
        <strain evidence="7">Thoroughbred</strain>
    </source>
</reference>
<protein>
    <submittedName>
        <fullName evidence="7">Cysteine rich secretory protein LCCL domain containing 2</fullName>
    </submittedName>
</protein>
<keyword evidence="2" id="KW-0964">Secreted</keyword>
<reference evidence="7 8" key="1">
    <citation type="journal article" date="2009" name="Science">
        <title>Genome sequence, comparative analysis, and population genetics of the domestic horse.</title>
        <authorList>
            <consortium name="Broad Institute Genome Sequencing Platform"/>
            <consortium name="Broad Institute Whole Genome Assembly Team"/>
            <person name="Wade C.M."/>
            <person name="Giulotto E."/>
            <person name="Sigurdsson S."/>
            <person name="Zoli M."/>
            <person name="Gnerre S."/>
            <person name="Imsland F."/>
            <person name="Lear T.L."/>
            <person name="Adelson D.L."/>
            <person name="Bailey E."/>
            <person name="Bellone R.R."/>
            <person name="Bloecker H."/>
            <person name="Distl O."/>
            <person name="Edgar R.C."/>
            <person name="Garber M."/>
            <person name="Leeb T."/>
            <person name="Mauceli E."/>
            <person name="MacLeod J.N."/>
            <person name="Penedo M.C.T."/>
            <person name="Raison J.M."/>
            <person name="Sharpe T."/>
            <person name="Vogel J."/>
            <person name="Andersson L."/>
            <person name="Antczak D.F."/>
            <person name="Biagi T."/>
            <person name="Binns M.M."/>
            <person name="Chowdhary B.P."/>
            <person name="Coleman S.J."/>
            <person name="Della Valle G."/>
            <person name="Fryc S."/>
            <person name="Guerin G."/>
            <person name="Hasegawa T."/>
            <person name="Hill E.W."/>
            <person name="Jurka J."/>
            <person name="Kiialainen A."/>
            <person name="Lindgren G."/>
            <person name="Liu J."/>
            <person name="Magnani E."/>
            <person name="Mickelson J.R."/>
            <person name="Murray J."/>
            <person name="Nergadze S.G."/>
            <person name="Onofrio R."/>
            <person name="Pedroni S."/>
            <person name="Piras M.F."/>
            <person name="Raudsepp T."/>
            <person name="Rocchi M."/>
            <person name="Roeed K.H."/>
            <person name="Ryder O.A."/>
            <person name="Searle S."/>
            <person name="Skow L."/>
            <person name="Swinburne J.E."/>
            <person name="Syvaenen A.C."/>
            <person name="Tozaki T."/>
            <person name="Valberg S.J."/>
            <person name="Vaudin M."/>
            <person name="White J.R."/>
            <person name="Zody M.C."/>
            <person name="Lander E.S."/>
            <person name="Lindblad-Toh K."/>
        </authorList>
    </citation>
    <scope>NUCLEOTIDE SEQUENCE [LARGE SCALE GENOMIC DNA]</scope>
    <source>
        <strain evidence="7 8">Thoroughbred</strain>
    </source>
</reference>
<dbReference type="PROSITE" id="PS01010">
    <property type="entry name" value="CRISP_2"/>
    <property type="match status" value="1"/>
</dbReference>
<evidence type="ECO:0000256" key="3">
    <source>
        <dbReference type="ARBA" id="ARBA00022729"/>
    </source>
</evidence>
<dbReference type="SUPFAM" id="SSF69848">
    <property type="entry name" value="LCCL domain"/>
    <property type="match status" value="2"/>
</dbReference>
<dbReference type="InterPro" id="IPR018244">
    <property type="entry name" value="Allrgn_V5/Tpx1_CS"/>
</dbReference>
<feature type="domain" description="LCCL" evidence="6">
    <location>
        <begin position="236"/>
        <end position="331"/>
    </location>
</feature>
<comment type="subcellular location">
    <subcellularLocation>
        <location evidence="1">Secreted</location>
    </subcellularLocation>
</comment>
<evidence type="ECO:0000256" key="2">
    <source>
        <dbReference type="ARBA" id="ARBA00022525"/>
    </source>
</evidence>
<gene>
    <name evidence="7" type="primary">CRISPLD2</name>
</gene>
<dbReference type="InterPro" id="IPR014044">
    <property type="entry name" value="CAP_dom"/>
</dbReference>
<organism evidence="7 8">
    <name type="scientific">Equus caballus</name>
    <name type="common">Horse</name>
    <dbReference type="NCBI Taxonomy" id="9796"/>
    <lineage>
        <taxon>Eukaryota</taxon>
        <taxon>Metazoa</taxon>
        <taxon>Chordata</taxon>
        <taxon>Craniata</taxon>
        <taxon>Vertebrata</taxon>
        <taxon>Euteleostomi</taxon>
        <taxon>Mammalia</taxon>
        <taxon>Eutheria</taxon>
        <taxon>Laurasiatheria</taxon>
        <taxon>Perissodactyla</taxon>
        <taxon>Equidae</taxon>
        <taxon>Equus</taxon>
    </lineage>
</organism>
<evidence type="ECO:0000256" key="4">
    <source>
        <dbReference type="ARBA" id="ARBA00022737"/>
    </source>
</evidence>
<dbReference type="SMART" id="SM00603">
    <property type="entry name" value="LCCL"/>
    <property type="match status" value="2"/>
</dbReference>
<name>A0A9L0SUK3_HORSE</name>
<keyword evidence="4" id="KW-0677">Repeat</keyword>
<dbReference type="PROSITE" id="PS50820">
    <property type="entry name" value="LCCL"/>
    <property type="match status" value="2"/>
</dbReference>
<evidence type="ECO:0000259" key="6">
    <source>
        <dbReference type="PROSITE" id="PS50820"/>
    </source>
</evidence>
<dbReference type="Ensembl" id="ENSECAT00000093685.1">
    <property type="protein sequence ID" value="ENSECAP00000077928.1"/>
    <property type="gene ID" value="ENSECAG00000024636.4"/>
</dbReference>
<dbReference type="PANTHER" id="PTHR31331:SF1">
    <property type="entry name" value="CYSTEINE RICH SECRETORY PROTEIN LCCL DOMAIN CONTAINING 2"/>
    <property type="match status" value="1"/>
</dbReference>
<evidence type="ECO:0000313" key="8">
    <source>
        <dbReference type="Proteomes" id="UP000002281"/>
    </source>
</evidence>
<dbReference type="InterPro" id="IPR036609">
    <property type="entry name" value="LCCL_sf"/>
</dbReference>
<dbReference type="InterPro" id="IPR035940">
    <property type="entry name" value="CAP_sf"/>
</dbReference>
<dbReference type="GeneTree" id="ENSGT00940000157410"/>
<evidence type="ECO:0000256" key="5">
    <source>
        <dbReference type="ARBA" id="ARBA00023157"/>
    </source>
</evidence>
<dbReference type="Proteomes" id="UP000002281">
    <property type="component" value="Chromosome 3"/>
</dbReference>